<evidence type="ECO:0000313" key="1">
    <source>
        <dbReference type="EMBL" id="SDR23049.1"/>
    </source>
</evidence>
<reference evidence="2" key="1">
    <citation type="submission" date="2016-10" db="EMBL/GenBank/DDBJ databases">
        <authorList>
            <person name="Varghese N."/>
            <person name="Submissions S."/>
        </authorList>
    </citation>
    <scope>NUCLEOTIDE SEQUENCE [LARGE SCALE GENOMIC DNA]</scope>
    <source>
        <strain evidence="2">DUS833</strain>
    </source>
</reference>
<organism evidence="1 2">
    <name type="scientific">Paraburkholderia tuberum</name>
    <dbReference type="NCBI Taxonomy" id="157910"/>
    <lineage>
        <taxon>Bacteria</taxon>
        <taxon>Pseudomonadati</taxon>
        <taxon>Pseudomonadota</taxon>
        <taxon>Betaproteobacteria</taxon>
        <taxon>Burkholderiales</taxon>
        <taxon>Burkholderiaceae</taxon>
        <taxon>Paraburkholderia</taxon>
    </lineage>
</organism>
<evidence type="ECO:0000313" key="2">
    <source>
        <dbReference type="Proteomes" id="UP000199365"/>
    </source>
</evidence>
<dbReference type="AlphaFoldDB" id="A0A1H1HCG0"/>
<evidence type="ECO:0008006" key="3">
    <source>
        <dbReference type="Google" id="ProtNLM"/>
    </source>
</evidence>
<protein>
    <recommendedName>
        <fullName evidence="3">Metal ABC transporter ATPase</fullName>
    </recommendedName>
</protein>
<dbReference type="Gene3D" id="3.30.160.100">
    <property type="entry name" value="Ribosome hibernation promotion factor-like"/>
    <property type="match status" value="1"/>
</dbReference>
<sequence>MGVGMQIVYLGFAGTSQIEAEAASQLVRLERFSRSIAGCDLVIESVHAALPDHRANVQPGDARGRLFEARLDLIMRSGELVPIKRCVDANAQAAIQAAFNSAEEQLACNPVRSRS</sequence>
<name>A0A1H1HCG0_9BURK</name>
<gene>
    <name evidence="1" type="ORF">SAMN05445850_3443</name>
</gene>
<dbReference type="STRING" id="157910.SAMN05445850_3443"/>
<keyword evidence="2" id="KW-1185">Reference proteome</keyword>
<dbReference type="EMBL" id="FNKX01000001">
    <property type="protein sequence ID" value="SDR23049.1"/>
    <property type="molecule type" value="Genomic_DNA"/>
</dbReference>
<proteinExistence type="predicted"/>
<accession>A0A1H1HCG0</accession>
<dbReference type="InterPro" id="IPR036567">
    <property type="entry name" value="RHF-like"/>
</dbReference>
<dbReference type="Proteomes" id="UP000199365">
    <property type="component" value="Unassembled WGS sequence"/>
</dbReference>